<organism evidence="1 2">
    <name type="scientific">Asanoa ferruginea</name>
    <dbReference type="NCBI Taxonomy" id="53367"/>
    <lineage>
        <taxon>Bacteria</taxon>
        <taxon>Bacillati</taxon>
        <taxon>Actinomycetota</taxon>
        <taxon>Actinomycetes</taxon>
        <taxon>Micromonosporales</taxon>
        <taxon>Micromonosporaceae</taxon>
        <taxon>Asanoa</taxon>
    </lineage>
</organism>
<accession>A0A3D9ZGM0</accession>
<evidence type="ECO:0000313" key="1">
    <source>
        <dbReference type="EMBL" id="REF95999.1"/>
    </source>
</evidence>
<dbReference type="InterPro" id="IPR001387">
    <property type="entry name" value="Cro/C1-type_HTH"/>
</dbReference>
<dbReference type="EMBL" id="QUMQ01000001">
    <property type="protein sequence ID" value="REF95999.1"/>
    <property type="molecule type" value="Genomic_DNA"/>
</dbReference>
<proteinExistence type="predicted"/>
<keyword evidence="2" id="KW-1185">Reference proteome</keyword>
<dbReference type="Proteomes" id="UP000256913">
    <property type="component" value="Unassembled WGS sequence"/>
</dbReference>
<evidence type="ECO:0000313" key="2">
    <source>
        <dbReference type="Proteomes" id="UP000256913"/>
    </source>
</evidence>
<dbReference type="CDD" id="cd00093">
    <property type="entry name" value="HTH_XRE"/>
    <property type="match status" value="1"/>
</dbReference>
<dbReference type="RefSeq" id="WP_116067594.1">
    <property type="nucleotide sequence ID" value="NZ_BONB01000013.1"/>
</dbReference>
<dbReference type="AlphaFoldDB" id="A0A3D9ZGM0"/>
<protein>
    <recommendedName>
        <fullName evidence="3">Transcriptional regulator with XRE-family HTH domain</fullName>
    </recommendedName>
</protein>
<dbReference type="OrthoDB" id="3658635at2"/>
<name>A0A3D9ZGM0_9ACTN</name>
<reference evidence="1 2" key="1">
    <citation type="submission" date="2018-08" db="EMBL/GenBank/DDBJ databases">
        <title>Sequencing the genomes of 1000 actinobacteria strains.</title>
        <authorList>
            <person name="Klenk H.-P."/>
        </authorList>
    </citation>
    <scope>NUCLEOTIDE SEQUENCE [LARGE SCALE GENOMIC DNA]</scope>
    <source>
        <strain evidence="1 2">DSM 44099</strain>
    </source>
</reference>
<evidence type="ECO:0008006" key="3">
    <source>
        <dbReference type="Google" id="ProtNLM"/>
    </source>
</evidence>
<comment type="caution">
    <text evidence="1">The sequence shown here is derived from an EMBL/GenBank/DDBJ whole genome shotgun (WGS) entry which is preliminary data.</text>
</comment>
<gene>
    <name evidence="1" type="ORF">DFJ67_1964</name>
</gene>
<sequence length="360" mass="39490">MAGDGDPAEVLALRLRGLRLTAWPTPVKQPQLAKALGVSVPLISSWESRIGPKPPPAERLASYARFFATPRSLTNGRAVLHDDLSPDEELRRQQLEDELLSLRAAAVGRATAPRIPSQLSNWPPAAGPWHFADGAPVTIVCGELPPEQRADATYTDPESPDYVELYRLTDLDSLAELHGHVRAANPGSDVGFIRASLVTRDHLTTHLVLLGGVDFNNVTTAVLDSLGVPVRQQTRLIDDPDDEGAFEVREGNGASHRPSILKDGKRRILVEDVAHFCRGQNPYNALRTVTVCNGMFGRGVYGAVRALTDIRFRDRNAGYVRDRFPGKQTYSILARVQVVNGEVITPDWTIPDNVLHEWSA</sequence>